<feature type="active site" description="Charge relay system" evidence="7">
    <location>
        <position position="250"/>
    </location>
</feature>
<evidence type="ECO:0000256" key="7">
    <source>
        <dbReference type="PROSITE-ProRule" id="PRU01240"/>
    </source>
</evidence>
<dbReference type="InterPro" id="IPR013783">
    <property type="entry name" value="Ig-like_fold"/>
</dbReference>
<feature type="domain" description="Inhibitor I9" evidence="11">
    <location>
        <begin position="97"/>
        <end position="151"/>
    </location>
</feature>
<protein>
    <submittedName>
        <fullName evidence="14">S8 family serine peptidase</fullName>
    </submittedName>
</protein>
<evidence type="ECO:0000256" key="2">
    <source>
        <dbReference type="ARBA" id="ARBA00022525"/>
    </source>
</evidence>
<dbReference type="InterPro" id="IPR024361">
    <property type="entry name" value="BACON"/>
</dbReference>
<dbReference type="PROSITE" id="PS51892">
    <property type="entry name" value="SUBTILASE"/>
    <property type="match status" value="1"/>
</dbReference>
<feature type="domain" description="Peptidase S8/S53" evidence="9">
    <location>
        <begin position="178"/>
        <end position="613"/>
    </location>
</feature>
<dbReference type="InterPro" id="IPR036852">
    <property type="entry name" value="Peptidase_S8/S53_dom_sf"/>
</dbReference>
<dbReference type="Pfam" id="PF05922">
    <property type="entry name" value="Inhibitor_I9"/>
    <property type="match status" value="1"/>
</dbReference>
<dbReference type="InterPro" id="IPR023828">
    <property type="entry name" value="Peptidase_S8_Ser-AS"/>
</dbReference>
<organism evidence="14 15">
    <name type="scientific">Candidatus Chloroploca mongolica</name>
    <dbReference type="NCBI Taxonomy" id="2528176"/>
    <lineage>
        <taxon>Bacteria</taxon>
        <taxon>Bacillati</taxon>
        <taxon>Chloroflexota</taxon>
        <taxon>Chloroflexia</taxon>
        <taxon>Chloroflexales</taxon>
        <taxon>Chloroflexineae</taxon>
        <taxon>Oscillochloridaceae</taxon>
        <taxon>Candidatus Chloroploca</taxon>
    </lineage>
</organism>
<dbReference type="InterPro" id="IPR023827">
    <property type="entry name" value="Peptidase_S8_Asp-AS"/>
</dbReference>
<dbReference type="Gene3D" id="2.60.40.2310">
    <property type="match status" value="1"/>
</dbReference>
<evidence type="ECO:0000313" key="15">
    <source>
        <dbReference type="Proteomes" id="UP001193081"/>
    </source>
</evidence>
<keyword evidence="6 7" id="KW-0720">Serine protease</keyword>
<dbReference type="InterPro" id="IPR010259">
    <property type="entry name" value="S8pro/Inhibitor_I9"/>
</dbReference>
<keyword evidence="3 7" id="KW-0645">Protease</keyword>
<comment type="caution">
    <text evidence="14">The sequence shown here is derived from an EMBL/GenBank/DDBJ whole genome shotgun (WGS) entry which is preliminary data.</text>
</comment>
<dbReference type="Gene3D" id="2.60.40.10">
    <property type="entry name" value="Immunoglobulins"/>
    <property type="match status" value="2"/>
</dbReference>
<dbReference type="Pfam" id="PF02225">
    <property type="entry name" value="PA"/>
    <property type="match status" value="1"/>
</dbReference>
<dbReference type="Pfam" id="PF17766">
    <property type="entry name" value="fn3_6"/>
    <property type="match status" value="1"/>
</dbReference>
<evidence type="ECO:0000256" key="3">
    <source>
        <dbReference type="ARBA" id="ARBA00022670"/>
    </source>
</evidence>
<dbReference type="SUPFAM" id="SSF52743">
    <property type="entry name" value="Subtilisin-like"/>
    <property type="match status" value="1"/>
</dbReference>
<dbReference type="InterPro" id="IPR015500">
    <property type="entry name" value="Peptidase_S8_subtilisin-rel"/>
</dbReference>
<evidence type="ECO:0000259" key="11">
    <source>
        <dbReference type="Pfam" id="PF05922"/>
    </source>
</evidence>
<dbReference type="PROSITE" id="PS00136">
    <property type="entry name" value="SUBTILASE_ASP"/>
    <property type="match status" value="1"/>
</dbReference>
<dbReference type="InterPro" id="IPR003137">
    <property type="entry name" value="PA_domain"/>
</dbReference>
<evidence type="ECO:0000256" key="6">
    <source>
        <dbReference type="ARBA" id="ARBA00022825"/>
    </source>
</evidence>
<proteinExistence type="inferred from homology"/>
<dbReference type="SUPFAM" id="SSF52025">
    <property type="entry name" value="PA domain"/>
    <property type="match status" value="1"/>
</dbReference>
<evidence type="ECO:0000259" key="9">
    <source>
        <dbReference type="Pfam" id="PF00082"/>
    </source>
</evidence>
<evidence type="ECO:0000259" key="10">
    <source>
        <dbReference type="Pfam" id="PF02225"/>
    </source>
</evidence>
<dbReference type="InterPro" id="IPR046450">
    <property type="entry name" value="PA_dom_sf"/>
</dbReference>
<dbReference type="InterPro" id="IPR041469">
    <property type="entry name" value="Subtilisin-like_FN3"/>
</dbReference>
<dbReference type="PROSITE" id="PS00138">
    <property type="entry name" value="SUBTILASE_SER"/>
    <property type="match status" value="1"/>
</dbReference>
<feature type="domain" description="PA" evidence="10">
    <location>
        <begin position="413"/>
        <end position="496"/>
    </location>
</feature>
<dbReference type="CDD" id="cd04818">
    <property type="entry name" value="PA_subtilisin_1"/>
    <property type="match status" value="1"/>
</dbReference>
<sequence>MLFVSVGSGFRAQAQIVDQELVDPAISAEVATASELEVSETGLYIVRFAEPALASYTGGLLNLPATSPEATGARKLDVNSASSQAYLQYLNTKQKQFEVALDQMLQRQVEVAFNYVGVLNAIAVRVSHDEAQRIAARPDVVAVYADTIRELATDVGPGLIGAPAIWNGETSAQVASRGEGIVIGVIDSGINAQHPSFAATDGDGYTHTNPYGAGVYRGWCVANPGFCNSKLIGAYNFYNNGGSPEDTDGHGSHTASTAGGNAHTATFNVGSDTYDLPIQGVAPRANIVAYKVCDPGCPSTSSIQAVNSAILNDQVDVLNYSISGSDNPWNDPVDLAFLEASNAGIFVSASAGNQGPGPSTVAKTGPWNAAVAASTHNRAIVQTLDVTAPTTPLELQTLPVVPGEGTLIAADITGGLRYDATNNLGCEAFAAGTFTGNLALIQRGSCPFETKATNAVNAGATGVVLFNNVGGPPIAAGGLTGSPPVVMLDLASGAALRDYVLANPTTTQVRINAATSLIYEDAWQHIVAGFSSRGPSQFELIKPDYTAPGVNILAAVAADSGNPVQYGFLQGTSMSSPHGAGSAALMMALHPSWSPAEIRSAMATTAVNDLRKEDGLTPADAFDVGAGRLNLARASTVGLVFDETGVNYLAADPLAGGDPKTLNQPGLVNYNCAGQCTWTRTIKSVLTQPVTYTASFAGPTGMSATVTPASFTINPGATQVLTITADVSGLPLDEFAFGRITLQTRATHPAPLLNPNSTTCPAGPETGELTAATPVFHRPSGAGASCNLSPTGTAVHHEVYSYNLGGPEPHHLLASTVGGTSMDTVLVFYQAPDGSANPFDPTQPCLNTVAYNDDAASGGLQSELEVSNLLAGQVDVVLTTFANNVTGTYTMQVESNTCQDSGVRRVAATNLPVVVLPVAATPGITVTPGLLAATQPVDAITTHVLTIGNEGGTDLTWSIDEASQTTVLLELPEDEGLERRAPSLHPKLVSSATIRGEASPTVSSVMLPANAPGQVNLILDDGTAENAIGLTSGGHFLWLNRFTPGAVAYPLTLDQIQVLFRSSNGPQIGDAVDLYVYEDADGDPSNGATHVASLTGQTVQSLDAFSTYPISVTLNGPGDVLIGVVNRGSVTAGVFPAALDQTNSQQRSWIGFGDAAPGNPPALPLGTFRLIDTLGGPGNWMIRAQGTSSNACLAPADVPWLTIEPTSGTTAPGATTAVTATLDATGLAVGQYSALLCVNSNDPNQPMVVVPVTLDVVTVPEIEVDVAAIAAVQSVETTTTHALTISNTGLADLAWYIEEAPGAASVGIAPSAVPTLTVLYDNGPFITSFGDGPDGADLSLLQTSLGMSTLGFATGLLAPGPHFRISDQFTVTDASGWRVDEVVFYAYQTGSSIASTFTGVNFQIWNGPPDDPASMVVFGDTTTNRFVESSWTNAYRVIDTNPTLTERPIMAIVGRAGVDLPPGTYWLDWQLAGSLASGPWQPPITVISQTVTGNALQRGDTGWVPLQDIGSSTNQGMPFQLRKVVGCSNPSDVAWMSVDPTSGTTLPGASSQVTVTLNATGVAPGAYEAYLCLHSNDPFKPLITVPVSMTVEAVQYGVDLRAATSTGSGRPGTVVTYTLALTNTGNLTD</sequence>
<evidence type="ECO:0000259" key="13">
    <source>
        <dbReference type="Pfam" id="PF19190"/>
    </source>
</evidence>
<dbReference type="InterPro" id="IPR000209">
    <property type="entry name" value="Peptidase_S8/S53_dom"/>
</dbReference>
<feature type="active site" description="Charge relay system" evidence="7">
    <location>
        <position position="187"/>
    </location>
</feature>
<evidence type="ECO:0000256" key="8">
    <source>
        <dbReference type="RuleBase" id="RU003355"/>
    </source>
</evidence>
<dbReference type="Proteomes" id="UP001193081">
    <property type="component" value="Unassembled WGS sequence"/>
</dbReference>
<reference evidence="14 15" key="1">
    <citation type="submission" date="2021-03" db="EMBL/GenBank/DDBJ databases">
        <authorList>
            <person name="Grouzdev D.S."/>
        </authorList>
    </citation>
    <scope>NUCLEOTIDE SEQUENCE [LARGE SCALE GENOMIC DNA]</scope>
    <source>
        <strain evidence="14 15">M50-1</strain>
    </source>
</reference>
<evidence type="ECO:0000313" key="14">
    <source>
        <dbReference type="EMBL" id="MBP1465161.1"/>
    </source>
</evidence>
<keyword evidence="2" id="KW-0964">Secreted</keyword>
<dbReference type="InterPro" id="IPR045051">
    <property type="entry name" value="SBT"/>
</dbReference>
<feature type="active site" description="Charge relay system" evidence="7">
    <location>
        <position position="573"/>
    </location>
</feature>
<comment type="similarity">
    <text evidence="1 7 8">Belongs to the peptidase S8 family.</text>
</comment>
<gene>
    <name evidence="14" type="ORF">EYB53_005530</name>
</gene>
<dbReference type="PANTHER" id="PTHR10795">
    <property type="entry name" value="PROPROTEIN CONVERTASE SUBTILISIN/KEXIN"/>
    <property type="match status" value="1"/>
</dbReference>
<feature type="non-terminal residue" evidence="14">
    <location>
        <position position="1629"/>
    </location>
</feature>
<keyword evidence="4" id="KW-0732">Signal</keyword>
<feature type="domain" description="BACON" evidence="13">
    <location>
        <begin position="1531"/>
        <end position="1575"/>
    </location>
</feature>
<evidence type="ECO:0000259" key="12">
    <source>
        <dbReference type="Pfam" id="PF17766"/>
    </source>
</evidence>
<name>A0ABS4D6U4_9CHLR</name>
<evidence type="ECO:0000256" key="4">
    <source>
        <dbReference type="ARBA" id="ARBA00022729"/>
    </source>
</evidence>
<evidence type="ECO:0000256" key="1">
    <source>
        <dbReference type="ARBA" id="ARBA00011073"/>
    </source>
</evidence>
<dbReference type="PRINTS" id="PR00723">
    <property type="entry name" value="SUBTILISIN"/>
</dbReference>
<dbReference type="Gene3D" id="3.40.50.200">
    <property type="entry name" value="Peptidase S8/S53 domain"/>
    <property type="match status" value="1"/>
</dbReference>
<dbReference type="RefSeq" id="WP_167857271.1">
    <property type="nucleotide sequence ID" value="NZ_SIJK02000006.1"/>
</dbReference>
<dbReference type="Pfam" id="PF00082">
    <property type="entry name" value="Peptidase_S8"/>
    <property type="match status" value="1"/>
</dbReference>
<dbReference type="EMBL" id="SIJK02000006">
    <property type="protein sequence ID" value="MBP1465161.1"/>
    <property type="molecule type" value="Genomic_DNA"/>
</dbReference>
<feature type="domain" description="Subtilisin-like protease fibronectin type-III" evidence="12">
    <location>
        <begin position="662"/>
        <end position="744"/>
    </location>
</feature>
<feature type="domain" description="BACON" evidence="13">
    <location>
        <begin position="1195"/>
        <end position="1244"/>
    </location>
</feature>
<dbReference type="Pfam" id="PF19190">
    <property type="entry name" value="BACON_2"/>
    <property type="match status" value="2"/>
</dbReference>
<evidence type="ECO:0000256" key="5">
    <source>
        <dbReference type="ARBA" id="ARBA00022801"/>
    </source>
</evidence>
<accession>A0ABS4D6U4</accession>
<dbReference type="Gene3D" id="3.50.30.30">
    <property type="match status" value="1"/>
</dbReference>
<keyword evidence="5 7" id="KW-0378">Hydrolase</keyword>
<keyword evidence="15" id="KW-1185">Reference proteome</keyword>